<dbReference type="OrthoDB" id="2595244at2759"/>
<keyword evidence="4" id="KW-1185">Reference proteome</keyword>
<organism evidence="3 4">
    <name type="scientific">Austropuccinia psidii MF-1</name>
    <dbReference type="NCBI Taxonomy" id="1389203"/>
    <lineage>
        <taxon>Eukaryota</taxon>
        <taxon>Fungi</taxon>
        <taxon>Dikarya</taxon>
        <taxon>Basidiomycota</taxon>
        <taxon>Pucciniomycotina</taxon>
        <taxon>Pucciniomycetes</taxon>
        <taxon>Pucciniales</taxon>
        <taxon>Sphaerophragmiaceae</taxon>
        <taxon>Austropuccinia</taxon>
    </lineage>
</organism>
<dbReference type="Proteomes" id="UP000765509">
    <property type="component" value="Unassembled WGS sequence"/>
</dbReference>
<dbReference type="PROSITE" id="PS50994">
    <property type="entry name" value="INTEGRASE"/>
    <property type="match status" value="1"/>
</dbReference>
<dbReference type="SUPFAM" id="SSF53098">
    <property type="entry name" value="Ribonuclease H-like"/>
    <property type="match status" value="1"/>
</dbReference>
<dbReference type="AlphaFoldDB" id="A0A9Q3KM07"/>
<dbReference type="Gene3D" id="1.10.340.70">
    <property type="match status" value="1"/>
</dbReference>
<dbReference type="InterPro" id="IPR036397">
    <property type="entry name" value="RNaseH_sf"/>
</dbReference>
<dbReference type="PANTHER" id="PTHR37984:SF5">
    <property type="entry name" value="PROTEIN NYNRIN-LIKE"/>
    <property type="match status" value="1"/>
</dbReference>
<comment type="caution">
    <text evidence="3">The sequence shown here is derived from an EMBL/GenBank/DDBJ whole genome shotgun (WGS) entry which is preliminary data.</text>
</comment>
<evidence type="ECO:0000313" key="3">
    <source>
        <dbReference type="EMBL" id="MBW0584190.1"/>
    </source>
</evidence>
<evidence type="ECO:0000259" key="2">
    <source>
        <dbReference type="PROSITE" id="PS50994"/>
    </source>
</evidence>
<evidence type="ECO:0000256" key="1">
    <source>
        <dbReference type="ARBA" id="ARBA00022884"/>
    </source>
</evidence>
<keyword evidence="1" id="KW-0694">RNA-binding</keyword>
<dbReference type="InterPro" id="IPR050951">
    <property type="entry name" value="Retrovirus_Pol_polyprotein"/>
</dbReference>
<dbReference type="Gene3D" id="3.30.420.10">
    <property type="entry name" value="Ribonuclease H-like superfamily/Ribonuclease H"/>
    <property type="match status" value="1"/>
</dbReference>
<dbReference type="InterPro" id="IPR012337">
    <property type="entry name" value="RNaseH-like_sf"/>
</dbReference>
<dbReference type="InterPro" id="IPR001584">
    <property type="entry name" value="Integrase_cat-core"/>
</dbReference>
<gene>
    <name evidence="3" type="ORF">O181_123905</name>
</gene>
<dbReference type="Pfam" id="PF17921">
    <property type="entry name" value="Integrase_H2C2"/>
    <property type="match status" value="1"/>
</dbReference>
<accession>A0A9Q3KM07</accession>
<dbReference type="GO" id="GO:0015074">
    <property type="term" value="P:DNA integration"/>
    <property type="evidence" value="ECO:0007669"/>
    <property type="project" value="InterPro"/>
</dbReference>
<dbReference type="EMBL" id="AVOT02117181">
    <property type="protein sequence ID" value="MBW0584190.1"/>
    <property type="molecule type" value="Genomic_DNA"/>
</dbReference>
<protein>
    <recommendedName>
        <fullName evidence="2">Integrase catalytic domain-containing protein</fullName>
    </recommendedName>
</protein>
<dbReference type="InterPro" id="IPR041588">
    <property type="entry name" value="Integrase_H2C2"/>
</dbReference>
<feature type="domain" description="Integrase catalytic" evidence="2">
    <location>
        <begin position="77"/>
        <end position="247"/>
    </location>
</feature>
<dbReference type="GO" id="GO:0003723">
    <property type="term" value="F:RNA binding"/>
    <property type="evidence" value="ECO:0007669"/>
    <property type="project" value="UniProtKB-KW"/>
</dbReference>
<name>A0A9Q3KM07_9BASI</name>
<dbReference type="PANTHER" id="PTHR37984">
    <property type="entry name" value="PROTEIN CBG26694"/>
    <property type="match status" value="1"/>
</dbReference>
<reference evidence="3" key="1">
    <citation type="submission" date="2021-03" db="EMBL/GenBank/DDBJ databases">
        <title>Draft genome sequence of rust myrtle Austropuccinia psidii MF-1, a brazilian biotype.</title>
        <authorList>
            <person name="Quecine M.C."/>
            <person name="Pachon D.M.R."/>
            <person name="Bonatelli M.L."/>
            <person name="Correr F.H."/>
            <person name="Franceschini L.M."/>
            <person name="Leite T.F."/>
            <person name="Margarido G.R.A."/>
            <person name="Almeida C.A."/>
            <person name="Ferrarezi J.A."/>
            <person name="Labate C.A."/>
        </authorList>
    </citation>
    <scope>NUCLEOTIDE SEQUENCE</scope>
    <source>
        <strain evidence="3">MF-1</strain>
    </source>
</reference>
<sequence length="336" mass="39291">MTIVEGSLINIVLKEYHDSPFSGHLSEDRTIKKIKTCIWWPMWQKDVAEYYCKTCYRWQKANKFTGKRLGNMIKIQEPRRPWEIVHRDWVTGLPSGCDRSYNACLVIVDRFSKTLIFLPCHKEDIAMDTDLLIWNRVVSWTGIFTNNISDRDPKFTSALWTNLHQLFGTKLSFSTAYHQQTDGLAERMIETLEDMVRRVCECGLKFKDCDGFTHDWCTLLPELKLAYKTSIHATTNQTPAILEKKWNPKLPKDSLKKDLVELHPRASSFKGMLEKDRKHAVRCMEDSFAYAKDKWDKSHATPDFKVRDLVLVSTTNFNNIKGYKKAQILLCRNFCY</sequence>
<proteinExistence type="predicted"/>
<dbReference type="GO" id="GO:0005634">
    <property type="term" value="C:nucleus"/>
    <property type="evidence" value="ECO:0007669"/>
    <property type="project" value="UniProtKB-ARBA"/>
</dbReference>
<evidence type="ECO:0000313" key="4">
    <source>
        <dbReference type="Proteomes" id="UP000765509"/>
    </source>
</evidence>